<dbReference type="OrthoDB" id="515401at2759"/>
<keyword evidence="5" id="KW-0539">Nucleus</keyword>
<keyword evidence="2" id="KW-0479">Metal-binding</keyword>
<dbReference type="InterPro" id="IPR039355">
    <property type="entry name" value="Transcription_factor_GATA"/>
</dbReference>
<dbReference type="GO" id="GO:0005634">
    <property type="term" value="C:nucleus"/>
    <property type="evidence" value="ECO:0007669"/>
    <property type="project" value="UniProtKB-SubCell"/>
</dbReference>
<dbReference type="PANTHER" id="PTHR10071">
    <property type="entry name" value="TRANSCRIPTION FACTOR GATA FAMILY MEMBER"/>
    <property type="match status" value="1"/>
</dbReference>
<dbReference type="AlphaFoldDB" id="A0A448XRC7"/>
<dbReference type="GO" id="GO:0045944">
    <property type="term" value="P:positive regulation of transcription by RNA polymerase II"/>
    <property type="evidence" value="ECO:0007669"/>
    <property type="project" value="TreeGrafter"/>
</dbReference>
<dbReference type="CDD" id="cd00202">
    <property type="entry name" value="ZnF_GATA"/>
    <property type="match status" value="2"/>
</dbReference>
<evidence type="ECO:0000256" key="4">
    <source>
        <dbReference type="ARBA" id="ARBA00022833"/>
    </source>
</evidence>
<dbReference type="SUPFAM" id="SSF57716">
    <property type="entry name" value="Glucocorticoid receptor-like (DNA-binding domain)"/>
    <property type="match status" value="2"/>
</dbReference>
<evidence type="ECO:0000256" key="3">
    <source>
        <dbReference type="ARBA" id="ARBA00022771"/>
    </source>
</evidence>
<dbReference type="Pfam" id="PF00320">
    <property type="entry name" value="GATA"/>
    <property type="match status" value="2"/>
</dbReference>
<dbReference type="GO" id="GO:0000978">
    <property type="term" value="F:RNA polymerase II cis-regulatory region sequence-specific DNA binding"/>
    <property type="evidence" value="ECO:0007669"/>
    <property type="project" value="TreeGrafter"/>
</dbReference>
<comment type="caution">
    <text evidence="8">The sequence shown here is derived from an EMBL/GenBank/DDBJ whole genome shotgun (WGS) entry which is preliminary data.</text>
</comment>
<comment type="subcellular location">
    <subcellularLocation>
        <location evidence="1">Nucleus</location>
    </subcellularLocation>
</comment>
<dbReference type="InterPro" id="IPR013088">
    <property type="entry name" value="Znf_NHR/GATA"/>
</dbReference>
<evidence type="ECO:0000313" key="8">
    <source>
        <dbReference type="EMBL" id="VEL42938.1"/>
    </source>
</evidence>
<dbReference type="Gene3D" id="3.30.50.10">
    <property type="entry name" value="Erythroid Transcription Factor GATA-1, subunit A"/>
    <property type="match status" value="2"/>
</dbReference>
<dbReference type="GO" id="GO:0000981">
    <property type="term" value="F:DNA-binding transcription factor activity, RNA polymerase II-specific"/>
    <property type="evidence" value="ECO:0007669"/>
    <property type="project" value="TreeGrafter"/>
</dbReference>
<dbReference type="PROSITE" id="PS00344">
    <property type="entry name" value="GATA_ZN_FINGER_1"/>
    <property type="match status" value="1"/>
</dbReference>
<dbReference type="InterPro" id="IPR000679">
    <property type="entry name" value="Znf_GATA"/>
</dbReference>
<evidence type="ECO:0000256" key="5">
    <source>
        <dbReference type="ARBA" id="ARBA00023242"/>
    </source>
</evidence>
<keyword evidence="4" id="KW-0862">Zinc</keyword>
<dbReference type="PANTHER" id="PTHR10071:SF281">
    <property type="entry name" value="BOX A-BINDING FACTOR-RELATED"/>
    <property type="match status" value="1"/>
</dbReference>
<reference evidence="8" key="1">
    <citation type="submission" date="2018-11" db="EMBL/GenBank/DDBJ databases">
        <authorList>
            <consortium name="Pathogen Informatics"/>
        </authorList>
    </citation>
    <scope>NUCLEOTIDE SEQUENCE</scope>
</reference>
<keyword evidence="9" id="KW-1185">Reference proteome</keyword>
<proteinExistence type="predicted"/>
<sequence>MWRRDGTGHYLCNACGLYHKMNGTSRPLIKPKRRMSSNRKVGTICANCNTTHTTLWRRNQQGDSVCNACGLYFKLHHLKLPPAPNNFAKPVFSKQTLLSDSLNDQPYPKWVLLLSQDLESDLYSS</sequence>
<dbReference type="PRINTS" id="PR00619">
    <property type="entry name" value="GATAZNFINGER"/>
</dbReference>
<dbReference type="PROSITE" id="PS50114">
    <property type="entry name" value="GATA_ZN_FINGER_2"/>
    <property type="match status" value="2"/>
</dbReference>
<protein>
    <recommendedName>
        <fullName evidence="7">GATA-type domain-containing protein</fullName>
    </recommendedName>
</protein>
<dbReference type="GO" id="GO:0008270">
    <property type="term" value="F:zinc ion binding"/>
    <property type="evidence" value="ECO:0007669"/>
    <property type="project" value="UniProtKB-KW"/>
</dbReference>
<evidence type="ECO:0000313" key="9">
    <source>
        <dbReference type="Proteomes" id="UP000784294"/>
    </source>
</evidence>
<evidence type="ECO:0000256" key="1">
    <source>
        <dbReference type="ARBA" id="ARBA00004123"/>
    </source>
</evidence>
<keyword evidence="3 6" id="KW-0863">Zinc-finger</keyword>
<organism evidence="8 9">
    <name type="scientific">Protopolystoma xenopodis</name>
    <dbReference type="NCBI Taxonomy" id="117903"/>
    <lineage>
        <taxon>Eukaryota</taxon>
        <taxon>Metazoa</taxon>
        <taxon>Spiralia</taxon>
        <taxon>Lophotrochozoa</taxon>
        <taxon>Platyhelminthes</taxon>
        <taxon>Monogenea</taxon>
        <taxon>Polyopisthocotylea</taxon>
        <taxon>Polystomatidea</taxon>
        <taxon>Polystomatidae</taxon>
        <taxon>Protopolystoma</taxon>
    </lineage>
</organism>
<dbReference type="GO" id="GO:0000122">
    <property type="term" value="P:negative regulation of transcription by RNA polymerase II"/>
    <property type="evidence" value="ECO:0007669"/>
    <property type="project" value="TreeGrafter"/>
</dbReference>
<dbReference type="EMBL" id="CAAALY010277735">
    <property type="protein sequence ID" value="VEL42938.1"/>
    <property type="molecule type" value="Genomic_DNA"/>
</dbReference>
<accession>A0A448XRC7</accession>
<evidence type="ECO:0000256" key="2">
    <source>
        <dbReference type="ARBA" id="ARBA00022723"/>
    </source>
</evidence>
<evidence type="ECO:0000256" key="6">
    <source>
        <dbReference type="PROSITE-ProRule" id="PRU00094"/>
    </source>
</evidence>
<feature type="domain" description="GATA-type" evidence="7">
    <location>
        <begin position="39"/>
        <end position="81"/>
    </location>
</feature>
<evidence type="ECO:0000259" key="7">
    <source>
        <dbReference type="PROSITE" id="PS50114"/>
    </source>
</evidence>
<dbReference type="Proteomes" id="UP000784294">
    <property type="component" value="Unassembled WGS sequence"/>
</dbReference>
<feature type="domain" description="GATA-type" evidence="7">
    <location>
        <begin position="1"/>
        <end position="39"/>
    </location>
</feature>
<gene>
    <name evidence="8" type="ORF">PXEA_LOCUS36378</name>
</gene>
<dbReference type="SMART" id="SM00401">
    <property type="entry name" value="ZnF_GATA"/>
    <property type="match status" value="2"/>
</dbReference>
<name>A0A448XRC7_9PLAT</name>
<dbReference type="GO" id="GO:0045165">
    <property type="term" value="P:cell fate commitment"/>
    <property type="evidence" value="ECO:0007669"/>
    <property type="project" value="TreeGrafter"/>
</dbReference>